<gene>
    <name evidence="1" type="ORF">CVT23_09155</name>
</gene>
<evidence type="ECO:0000313" key="2">
    <source>
        <dbReference type="Proteomes" id="UP000229498"/>
    </source>
</evidence>
<proteinExistence type="predicted"/>
<sequence>MVMASGRKYPFLSAAPDDIDFRDLAEMLARLPRFAGATEGAPYSVAQHSVLGLDHCTAEVKPYFLLHDAHEAALGDWITPLQWALQESAARMADTANLGMTDQHARLAVRLALGNLKEIADRAIHARAGLEWPRPAAIEFEVRKADRMMLGREVRWLVPDGPARRDWLKADPLLAKTPKGAKITPWPWATAAEVYAETLDEHLPALRHPAAAMAN</sequence>
<reference evidence="1 2" key="1">
    <citation type="submission" date="2017-11" db="EMBL/GenBank/DDBJ databases">
        <title>Draft genome sequence of Rhizobiales bacterium SY3-13.</title>
        <authorList>
            <person name="Sun C."/>
        </authorList>
    </citation>
    <scope>NUCLEOTIDE SEQUENCE [LARGE SCALE GENOMIC DNA]</scope>
    <source>
        <strain evidence="1 2">SY3-13</strain>
    </source>
</reference>
<protein>
    <submittedName>
        <fullName evidence="1">Uncharacterized protein</fullName>
    </submittedName>
</protein>
<accession>A0A2M9G2H7</accession>
<evidence type="ECO:0000313" key="1">
    <source>
        <dbReference type="EMBL" id="PJK29927.1"/>
    </source>
</evidence>
<name>A0A2M9G2H7_9PROT</name>
<keyword evidence="2" id="KW-1185">Reference proteome</keyword>
<dbReference type="AlphaFoldDB" id="A0A2M9G2H7"/>
<dbReference type="SUPFAM" id="SSF109604">
    <property type="entry name" value="HD-domain/PDEase-like"/>
    <property type="match status" value="1"/>
</dbReference>
<dbReference type="Gene3D" id="1.10.3210.10">
    <property type="entry name" value="Hypothetical protein af1432"/>
    <property type="match status" value="1"/>
</dbReference>
<organism evidence="1 2">
    <name type="scientific">Minwuia thermotolerans</name>
    <dbReference type="NCBI Taxonomy" id="2056226"/>
    <lineage>
        <taxon>Bacteria</taxon>
        <taxon>Pseudomonadati</taxon>
        <taxon>Pseudomonadota</taxon>
        <taxon>Alphaproteobacteria</taxon>
        <taxon>Minwuiales</taxon>
        <taxon>Minwuiaceae</taxon>
        <taxon>Minwuia</taxon>
    </lineage>
</organism>
<comment type="caution">
    <text evidence="1">The sequence shown here is derived from an EMBL/GenBank/DDBJ whole genome shotgun (WGS) entry which is preliminary data.</text>
</comment>
<dbReference type="EMBL" id="PHIG01000031">
    <property type="protein sequence ID" value="PJK29927.1"/>
    <property type="molecule type" value="Genomic_DNA"/>
</dbReference>
<dbReference type="Proteomes" id="UP000229498">
    <property type="component" value="Unassembled WGS sequence"/>
</dbReference>